<evidence type="ECO:0000313" key="1">
    <source>
        <dbReference type="EMBL" id="KAK9723321.1"/>
    </source>
</evidence>
<comment type="caution">
    <text evidence="1">The sequence shown here is derived from an EMBL/GenBank/DDBJ whole genome shotgun (WGS) entry which is preliminary data.</text>
</comment>
<name>A0AAW1KPU1_POPJA</name>
<dbReference type="Proteomes" id="UP001458880">
    <property type="component" value="Unassembled WGS sequence"/>
</dbReference>
<sequence length="92" mass="10682">MTGLRFIDWLFLDDHFQIQCTRVMLFIDICPFTIENLIEDVNNTQKEALSNDEDEQESTPMLSNAQALSAVNDLRRYVSSDLSQQKPFIKPK</sequence>
<dbReference type="EMBL" id="JASPKY010000181">
    <property type="protein sequence ID" value="KAK9723321.1"/>
    <property type="molecule type" value="Genomic_DNA"/>
</dbReference>
<evidence type="ECO:0000313" key="2">
    <source>
        <dbReference type="Proteomes" id="UP001458880"/>
    </source>
</evidence>
<proteinExistence type="predicted"/>
<keyword evidence="2" id="KW-1185">Reference proteome</keyword>
<gene>
    <name evidence="1" type="ORF">QE152_g19254</name>
</gene>
<reference evidence="1 2" key="1">
    <citation type="journal article" date="2024" name="BMC Genomics">
        <title>De novo assembly and annotation of Popillia japonica's genome with initial clues to its potential as an invasive pest.</title>
        <authorList>
            <person name="Cucini C."/>
            <person name="Boschi S."/>
            <person name="Funari R."/>
            <person name="Cardaioli E."/>
            <person name="Iannotti N."/>
            <person name="Marturano G."/>
            <person name="Paoli F."/>
            <person name="Bruttini M."/>
            <person name="Carapelli A."/>
            <person name="Frati F."/>
            <person name="Nardi F."/>
        </authorList>
    </citation>
    <scope>NUCLEOTIDE SEQUENCE [LARGE SCALE GENOMIC DNA]</scope>
    <source>
        <strain evidence="1">DMR45628</strain>
    </source>
</reference>
<dbReference type="AlphaFoldDB" id="A0AAW1KPU1"/>
<protein>
    <submittedName>
        <fullName evidence="1">Uncharacterized protein</fullName>
    </submittedName>
</protein>
<organism evidence="1 2">
    <name type="scientific">Popillia japonica</name>
    <name type="common">Japanese beetle</name>
    <dbReference type="NCBI Taxonomy" id="7064"/>
    <lineage>
        <taxon>Eukaryota</taxon>
        <taxon>Metazoa</taxon>
        <taxon>Ecdysozoa</taxon>
        <taxon>Arthropoda</taxon>
        <taxon>Hexapoda</taxon>
        <taxon>Insecta</taxon>
        <taxon>Pterygota</taxon>
        <taxon>Neoptera</taxon>
        <taxon>Endopterygota</taxon>
        <taxon>Coleoptera</taxon>
        <taxon>Polyphaga</taxon>
        <taxon>Scarabaeiformia</taxon>
        <taxon>Scarabaeidae</taxon>
        <taxon>Rutelinae</taxon>
        <taxon>Popillia</taxon>
    </lineage>
</organism>
<accession>A0AAW1KPU1</accession>